<gene>
    <name evidence="3" type="ORF">SAMN05443639_11697</name>
</gene>
<accession>A0A1I0KYY2</accession>
<organism evidence="3 4">
    <name type="scientific">Stigmatella erecta</name>
    <dbReference type="NCBI Taxonomy" id="83460"/>
    <lineage>
        <taxon>Bacteria</taxon>
        <taxon>Pseudomonadati</taxon>
        <taxon>Myxococcota</taxon>
        <taxon>Myxococcia</taxon>
        <taxon>Myxococcales</taxon>
        <taxon>Cystobacterineae</taxon>
        <taxon>Archangiaceae</taxon>
        <taxon>Stigmatella</taxon>
    </lineage>
</organism>
<dbReference type="EMBL" id="FOIJ01000016">
    <property type="protein sequence ID" value="SEU31767.1"/>
    <property type="molecule type" value="Genomic_DNA"/>
</dbReference>
<proteinExistence type="predicted"/>
<evidence type="ECO:0000259" key="2">
    <source>
        <dbReference type="Pfam" id="PF13400"/>
    </source>
</evidence>
<feature type="region of interest" description="Disordered" evidence="1">
    <location>
        <begin position="296"/>
        <end position="326"/>
    </location>
</feature>
<dbReference type="AlphaFoldDB" id="A0A1I0KYY2"/>
<dbReference type="RefSeq" id="WP_245767794.1">
    <property type="nucleotide sequence ID" value="NZ_FOIJ01000016.1"/>
</dbReference>
<dbReference type="InterPro" id="IPR028087">
    <property type="entry name" value="Tad_N"/>
</dbReference>
<protein>
    <submittedName>
        <fullName evidence="3">Putative Flp pilus-assembly TadE/G-like</fullName>
    </submittedName>
</protein>
<keyword evidence="4" id="KW-1185">Reference proteome</keyword>
<feature type="compositionally biased region" description="Basic and acidic residues" evidence="1">
    <location>
        <begin position="296"/>
        <end position="306"/>
    </location>
</feature>
<evidence type="ECO:0000313" key="4">
    <source>
        <dbReference type="Proteomes" id="UP000199181"/>
    </source>
</evidence>
<feature type="domain" description="Putative Flp pilus-assembly TadG-like N-terminal" evidence="2">
    <location>
        <begin position="14"/>
        <end position="57"/>
    </location>
</feature>
<evidence type="ECO:0000313" key="3">
    <source>
        <dbReference type="EMBL" id="SEU31767.1"/>
    </source>
</evidence>
<reference evidence="4" key="1">
    <citation type="submission" date="2016-10" db="EMBL/GenBank/DDBJ databases">
        <authorList>
            <person name="Varghese N."/>
            <person name="Submissions S."/>
        </authorList>
    </citation>
    <scope>NUCLEOTIDE SEQUENCE [LARGE SCALE GENOMIC DNA]</scope>
    <source>
        <strain evidence="4">DSM 16858</strain>
    </source>
</reference>
<evidence type="ECO:0000256" key="1">
    <source>
        <dbReference type="SAM" id="MobiDB-lite"/>
    </source>
</evidence>
<name>A0A1I0KYY2_9BACT</name>
<dbReference type="Pfam" id="PF13400">
    <property type="entry name" value="Tad"/>
    <property type="match status" value="1"/>
</dbReference>
<dbReference type="Proteomes" id="UP000199181">
    <property type="component" value="Unassembled WGS sequence"/>
</dbReference>
<sequence>MPDKQSLVKPGKRGQALVLACLSLLLLAVMMLLSFNLSYALRQKTQLQQHSDALAYSMAVLEARSLNYFASSNRAIAASYVTMNNVHGYMAAASVTSAMMDAAGDAFLQISGVEGGLCGMCNGMCDHCIHALEALKIKKDFNDEAEKYQNKIKQQDDDFNKAVKHLDKMMDIIHSSQRGVFDETAKALGDGSSLNLSKLRSINAPKSSELNSGVGSLNTAEYNCAIDGKDCSISGKPANSSNKTRAVMMAQAANASRNEWAAKRGGTPPTYLNTEFLNRLMSEIQGEGSTVIRSHDGTAKTVKNEGELDNDGSTGNDGSKSAGHEHGSLFSQWKHGVGTSGYKVIVVSDSDGGEHTQEEAHSESHNFFEGTHKGELASCGSTGNCFMSFRADPDPNRDFGQPHVYSYVTQRLRSESVTEAPWQLNESASVRFKHGDREGKVTLAADEGAAMSKALVYYHRLGHWSEPPNMFNPFWRAKLHPFTPEEAANVLNEAGNSDAAEMASTPRMPL</sequence>